<dbReference type="Proteomes" id="UP001187531">
    <property type="component" value="Unassembled WGS sequence"/>
</dbReference>
<accession>A0AA88INT7</accession>
<sequence length="389" mass="43374">MCDKDNLIHLVGGGVAGTIGAILTCPLEVVKTRLQSSASSEYVEKKKVKTISVNILKRPFQTVLTLPQNVLSFPGITAGNISTECPDFKNKTSVFFQSGYKLQGMQSPAEVFTEVSLVKQRMGLASCIKHIISQEGPHALFKGLGPTLLGVAPSRAIYFWTYSSSKKLFNEFLSPDSHQVHLLSAACGGFMSSTLTNPIWFVKTRLQLDKGKYKSVADCIKKVYYEKGIPGFYRGITASYFGICETALHFVIYESIKKRLDNYKVQMDSPVSQFEEDEWVDVEQSSCPKKSLIRFLEYMGAGATSKTIASCVAYPHEVARTRLREEGSRHSGFINCLINVYREDGYRGLYRGLGTHLIRQIPNTAIVLATYEGCVYLYTRYNESSVETN</sequence>
<organism evidence="12 13">
    <name type="scientific">Artemia franciscana</name>
    <name type="common">Brine shrimp</name>
    <name type="synonym">Artemia sanfranciscana</name>
    <dbReference type="NCBI Taxonomy" id="6661"/>
    <lineage>
        <taxon>Eukaryota</taxon>
        <taxon>Metazoa</taxon>
        <taxon>Ecdysozoa</taxon>
        <taxon>Arthropoda</taxon>
        <taxon>Crustacea</taxon>
        <taxon>Branchiopoda</taxon>
        <taxon>Anostraca</taxon>
        <taxon>Artemiidae</taxon>
        <taxon>Artemia</taxon>
    </lineage>
</organism>
<dbReference type="InterPro" id="IPR049562">
    <property type="entry name" value="SLC25A33/36-like"/>
</dbReference>
<dbReference type="Gene3D" id="1.50.40.10">
    <property type="entry name" value="Mitochondrial carrier domain"/>
    <property type="match status" value="2"/>
</dbReference>
<keyword evidence="3 11" id="KW-0813">Transport</keyword>
<keyword evidence="5" id="KW-0677">Repeat</keyword>
<keyword evidence="13" id="KW-1185">Reference proteome</keyword>
<evidence type="ECO:0000256" key="4">
    <source>
        <dbReference type="ARBA" id="ARBA00022692"/>
    </source>
</evidence>
<keyword evidence="8" id="KW-0496">Mitochondrion</keyword>
<keyword evidence="7" id="KW-1133">Transmembrane helix</keyword>
<dbReference type="GO" id="GO:0015218">
    <property type="term" value="F:pyrimidine nucleotide transmembrane transporter activity"/>
    <property type="evidence" value="ECO:0007669"/>
    <property type="project" value="InterPro"/>
</dbReference>
<evidence type="ECO:0000256" key="3">
    <source>
        <dbReference type="ARBA" id="ARBA00022448"/>
    </source>
</evidence>
<evidence type="ECO:0000256" key="1">
    <source>
        <dbReference type="ARBA" id="ARBA00004448"/>
    </source>
</evidence>
<evidence type="ECO:0000313" key="12">
    <source>
        <dbReference type="EMBL" id="KAK2727261.1"/>
    </source>
</evidence>
<comment type="subcellular location">
    <subcellularLocation>
        <location evidence="1">Mitochondrion inner membrane</location>
        <topology evidence="1">Multi-pass membrane protein</topology>
    </subcellularLocation>
</comment>
<comment type="similarity">
    <text evidence="2 11">Belongs to the mitochondrial carrier (TC 2.A.29) family.</text>
</comment>
<dbReference type="AlphaFoldDB" id="A0AA88INT7"/>
<evidence type="ECO:0000256" key="10">
    <source>
        <dbReference type="PROSITE-ProRule" id="PRU00282"/>
    </source>
</evidence>
<evidence type="ECO:0000256" key="7">
    <source>
        <dbReference type="ARBA" id="ARBA00022989"/>
    </source>
</evidence>
<dbReference type="EMBL" id="JAVRJZ010000001">
    <property type="protein sequence ID" value="KAK2727261.1"/>
    <property type="molecule type" value="Genomic_DNA"/>
</dbReference>
<proteinExistence type="inferred from homology"/>
<evidence type="ECO:0000313" key="13">
    <source>
        <dbReference type="Proteomes" id="UP001187531"/>
    </source>
</evidence>
<evidence type="ECO:0008006" key="14">
    <source>
        <dbReference type="Google" id="ProtNLM"/>
    </source>
</evidence>
<evidence type="ECO:0000256" key="8">
    <source>
        <dbReference type="ARBA" id="ARBA00023128"/>
    </source>
</evidence>
<evidence type="ECO:0000256" key="5">
    <source>
        <dbReference type="ARBA" id="ARBA00022737"/>
    </source>
</evidence>
<gene>
    <name evidence="12" type="ORF">QYM36_007938</name>
</gene>
<dbReference type="PROSITE" id="PS50920">
    <property type="entry name" value="SOLCAR"/>
    <property type="match status" value="3"/>
</dbReference>
<dbReference type="InterPro" id="IPR002067">
    <property type="entry name" value="MCP"/>
</dbReference>
<feature type="repeat" description="Solcar" evidence="10">
    <location>
        <begin position="176"/>
        <end position="259"/>
    </location>
</feature>
<dbReference type="PANTHER" id="PTHR45829">
    <property type="entry name" value="MITOCHONDRIAL CARRIER PROTEIN RIM2"/>
    <property type="match status" value="1"/>
</dbReference>
<protein>
    <recommendedName>
        <fullName evidence="14">Mitochondrial carrier protein</fullName>
    </recommendedName>
</protein>
<reference evidence="12" key="1">
    <citation type="submission" date="2023-07" db="EMBL/GenBank/DDBJ databases">
        <title>Chromosome-level genome assembly of Artemia franciscana.</title>
        <authorList>
            <person name="Jo E."/>
        </authorList>
    </citation>
    <scope>NUCLEOTIDE SEQUENCE</scope>
    <source>
        <tissue evidence="12">Whole body</tissue>
    </source>
</reference>
<feature type="repeat" description="Solcar" evidence="10">
    <location>
        <begin position="293"/>
        <end position="377"/>
    </location>
</feature>
<dbReference type="GO" id="GO:0005743">
    <property type="term" value="C:mitochondrial inner membrane"/>
    <property type="evidence" value="ECO:0007669"/>
    <property type="project" value="UniProtKB-SubCell"/>
</dbReference>
<comment type="caution">
    <text evidence="12">The sequence shown here is derived from an EMBL/GenBank/DDBJ whole genome shotgun (WGS) entry which is preliminary data.</text>
</comment>
<dbReference type="GO" id="GO:1990519">
    <property type="term" value="P:pyrimidine nucleotide import into mitochondrion"/>
    <property type="evidence" value="ECO:0007669"/>
    <property type="project" value="TreeGrafter"/>
</dbReference>
<dbReference type="InterPro" id="IPR023395">
    <property type="entry name" value="MCP_dom_sf"/>
</dbReference>
<evidence type="ECO:0000256" key="9">
    <source>
        <dbReference type="ARBA" id="ARBA00023136"/>
    </source>
</evidence>
<feature type="repeat" description="Solcar" evidence="10">
    <location>
        <begin position="4"/>
        <end position="168"/>
    </location>
</feature>
<name>A0AA88INT7_ARTSF</name>
<dbReference type="SUPFAM" id="SSF103506">
    <property type="entry name" value="Mitochondrial carrier"/>
    <property type="match status" value="1"/>
</dbReference>
<dbReference type="InterPro" id="IPR018108">
    <property type="entry name" value="MCP_transmembrane"/>
</dbReference>
<dbReference type="PANTHER" id="PTHR45829:SF4">
    <property type="entry name" value="MITOCHONDRIAL CARRIER PROTEIN RIM2"/>
    <property type="match status" value="1"/>
</dbReference>
<dbReference type="Pfam" id="PF00153">
    <property type="entry name" value="Mito_carr"/>
    <property type="match status" value="4"/>
</dbReference>
<keyword evidence="6" id="KW-0999">Mitochondrion inner membrane</keyword>
<evidence type="ECO:0000256" key="2">
    <source>
        <dbReference type="ARBA" id="ARBA00006375"/>
    </source>
</evidence>
<keyword evidence="9 10" id="KW-0472">Membrane</keyword>
<dbReference type="PRINTS" id="PR00926">
    <property type="entry name" value="MITOCARRIER"/>
</dbReference>
<evidence type="ECO:0000256" key="11">
    <source>
        <dbReference type="RuleBase" id="RU000488"/>
    </source>
</evidence>
<evidence type="ECO:0000256" key="6">
    <source>
        <dbReference type="ARBA" id="ARBA00022792"/>
    </source>
</evidence>
<keyword evidence="4 10" id="KW-0812">Transmembrane</keyword>